<gene>
    <name evidence="1" type="ORF">LTSEALA_4658</name>
</gene>
<evidence type="ECO:0000313" key="1">
    <source>
        <dbReference type="EMBL" id="EHC32614.1"/>
    </source>
</evidence>
<dbReference type="Proteomes" id="UP000004642">
    <property type="component" value="Unassembled WGS sequence"/>
</dbReference>
<comment type="caution">
    <text evidence="1">The sequence shown here is derived from an EMBL/GenBank/DDBJ whole genome shotgun (WGS) entry which is preliminary data.</text>
</comment>
<accession>G5LU18</accession>
<name>G5LU18_SALET</name>
<organism evidence="1 2">
    <name type="scientific">Salmonella enterica subsp. enterica serovar Alachua str. R6-377</name>
    <dbReference type="NCBI Taxonomy" id="913241"/>
    <lineage>
        <taxon>Bacteria</taxon>
        <taxon>Pseudomonadati</taxon>
        <taxon>Pseudomonadota</taxon>
        <taxon>Gammaproteobacteria</taxon>
        <taxon>Enterobacterales</taxon>
        <taxon>Enterobacteriaceae</taxon>
        <taxon>Salmonella</taxon>
    </lineage>
</organism>
<evidence type="ECO:0000313" key="2">
    <source>
        <dbReference type="Proteomes" id="UP000004642"/>
    </source>
</evidence>
<sequence>MNSFERRNKIVDLINTQGSVLVMDLSNTFGIDSKFPGRSQIPLVFLK</sequence>
<dbReference type="AlphaFoldDB" id="G5LU18"/>
<dbReference type="EMBL" id="AFCJ01002017">
    <property type="protein sequence ID" value="EHC32614.1"/>
    <property type="molecule type" value="Genomic_DNA"/>
</dbReference>
<dbReference type="PATRIC" id="fig|913241.3.peg.3542"/>
<protein>
    <submittedName>
        <fullName evidence="1">Uncharacterized protein</fullName>
    </submittedName>
</protein>
<proteinExistence type="predicted"/>
<reference evidence="1 2" key="1">
    <citation type="journal article" date="2011" name="BMC Genomics">
        <title>Genome sequencing reveals diversification of virulence factor content and possible host adaptation in distinct subpopulations of Salmonella enterica.</title>
        <authorList>
            <person name="den Bakker H.C."/>
            <person name="Moreno Switt A.I."/>
            <person name="Govoni G."/>
            <person name="Cummings C.A."/>
            <person name="Ranieri M.L."/>
            <person name="Degoricija L."/>
            <person name="Hoelzer K."/>
            <person name="Rodriguez-Rivera L.D."/>
            <person name="Brown S."/>
            <person name="Bolchacova E."/>
            <person name="Furtado M.R."/>
            <person name="Wiedmann M."/>
        </authorList>
    </citation>
    <scope>NUCLEOTIDE SEQUENCE [LARGE SCALE GENOMIC DNA]</scope>
    <source>
        <strain evidence="1 2">R6-377</strain>
    </source>
</reference>